<feature type="region of interest" description="Disordered" evidence="1">
    <location>
        <begin position="340"/>
        <end position="391"/>
    </location>
</feature>
<dbReference type="InterPro" id="IPR022409">
    <property type="entry name" value="PKD/Chitinase_dom"/>
</dbReference>
<evidence type="ECO:0000313" key="4">
    <source>
        <dbReference type="EMBL" id="SEG88560.1"/>
    </source>
</evidence>
<feature type="domain" description="PKD" evidence="3">
    <location>
        <begin position="427"/>
        <end position="489"/>
    </location>
</feature>
<evidence type="ECO:0000256" key="1">
    <source>
        <dbReference type="SAM" id="MobiDB-lite"/>
    </source>
</evidence>
<dbReference type="AlphaFoldDB" id="A0A1H6DTI7"/>
<dbReference type="InterPro" id="IPR011050">
    <property type="entry name" value="Pectin_lyase_fold/virulence"/>
</dbReference>
<name>A0A1H6DTI7_9ACTN</name>
<accession>A0A1H6DTI7</accession>
<evidence type="ECO:0000256" key="2">
    <source>
        <dbReference type="SAM" id="SignalP"/>
    </source>
</evidence>
<evidence type="ECO:0000313" key="5">
    <source>
        <dbReference type="Proteomes" id="UP000236754"/>
    </source>
</evidence>
<gene>
    <name evidence="4" type="ORF">SAMN05216223_11992</name>
</gene>
<reference evidence="4 5" key="1">
    <citation type="submission" date="2016-10" db="EMBL/GenBank/DDBJ databases">
        <authorList>
            <person name="de Groot N.N."/>
        </authorList>
    </citation>
    <scope>NUCLEOTIDE SEQUENCE [LARGE SCALE GENOMIC DNA]</scope>
    <source>
        <strain evidence="4 5">CGMCC 4.2023</strain>
    </source>
</reference>
<dbReference type="SMART" id="SM00089">
    <property type="entry name" value="PKD"/>
    <property type="match status" value="1"/>
</dbReference>
<protein>
    <submittedName>
        <fullName evidence="4">Right handed beta helix region</fullName>
    </submittedName>
</protein>
<dbReference type="SUPFAM" id="SSF51126">
    <property type="entry name" value="Pectin lyase-like"/>
    <property type="match status" value="1"/>
</dbReference>
<dbReference type="InterPro" id="IPR035986">
    <property type="entry name" value="PKD_dom_sf"/>
</dbReference>
<dbReference type="EMBL" id="FNVU01000019">
    <property type="protein sequence ID" value="SEG88560.1"/>
    <property type="molecule type" value="Genomic_DNA"/>
</dbReference>
<dbReference type="InterPro" id="IPR000601">
    <property type="entry name" value="PKD_dom"/>
</dbReference>
<dbReference type="Proteomes" id="UP000236754">
    <property type="component" value="Unassembled WGS sequence"/>
</dbReference>
<feature type="chain" id="PRO_5009296216" evidence="2">
    <location>
        <begin position="28"/>
        <end position="958"/>
    </location>
</feature>
<dbReference type="InterPro" id="IPR013783">
    <property type="entry name" value="Ig-like_fold"/>
</dbReference>
<organism evidence="4 5">
    <name type="scientific">Actinacidiphila yanglinensis</name>
    <dbReference type="NCBI Taxonomy" id="310779"/>
    <lineage>
        <taxon>Bacteria</taxon>
        <taxon>Bacillati</taxon>
        <taxon>Actinomycetota</taxon>
        <taxon>Actinomycetes</taxon>
        <taxon>Kitasatosporales</taxon>
        <taxon>Streptomycetaceae</taxon>
        <taxon>Actinacidiphila</taxon>
    </lineage>
</organism>
<feature type="signal peptide" evidence="2">
    <location>
        <begin position="1"/>
        <end position="27"/>
    </location>
</feature>
<dbReference type="InterPro" id="IPR012334">
    <property type="entry name" value="Pectin_lyas_fold"/>
</dbReference>
<dbReference type="GO" id="GO:0005975">
    <property type="term" value="P:carbohydrate metabolic process"/>
    <property type="evidence" value="ECO:0007669"/>
    <property type="project" value="UniProtKB-ARBA"/>
</dbReference>
<keyword evidence="5" id="KW-1185">Reference proteome</keyword>
<dbReference type="Gene3D" id="2.60.40.10">
    <property type="entry name" value="Immunoglobulins"/>
    <property type="match status" value="1"/>
</dbReference>
<dbReference type="SUPFAM" id="SSF49299">
    <property type="entry name" value="PKD domain"/>
    <property type="match status" value="1"/>
</dbReference>
<feature type="compositionally biased region" description="Polar residues" evidence="1">
    <location>
        <begin position="377"/>
        <end position="386"/>
    </location>
</feature>
<dbReference type="RefSeq" id="WP_103889533.1">
    <property type="nucleotide sequence ID" value="NZ_FNVU01000019.1"/>
</dbReference>
<keyword evidence="2" id="KW-0732">Signal</keyword>
<proteinExistence type="predicted"/>
<sequence length="958" mass="96649">MGFRRRFSVLVAVVIGAAGLVPLSAAADEPVPDLYVDTANCSDAGAGTQATPFCTVQRAADVVEPGQTVHVLHADHDGTTVTLARSGTADAPISFVGVPAARADKDTSQLFVNAAGKAALVLSGVHHVRISDLSVRSAQGDGIEVRGSSDLTFDTVSITGVSDGESAAFSVDGSSSDVSLTRDLTAPYRATGGTSTGGTGGGPAVVIAAGAQNVTMASSVFATIRAGGVYADGVHGLTLTGNTFGGVPCAAGLTLGGGTSGTIENNVLQSAAPIGDPPCAAAPLVSVAADTTGTVSLDYNAFNATAPRFAYSWGGTDYQTAADLAAAAPGQAQHDIAFTGSANSAPADDSPLTDSGDAHAPGITARDFLGEPRSTDDPNTPDTASGTVDRGAYEAQSVLDPGATYSRASGLAPVDFTVTAAPIDSWGEAVSTTVDFGEGAGPEPAVDGTASHVFTATGVHTVTTTVTNSDGQTASTTTTVKVATPTAPKVTLTESAGPNDGSDVYPDTAAIAIDTGGDNWEIPDAQLGFGNGIDQDVADRSGWQYSYTKSGVYTATYLGLDIAGRHLSASVTFAVGDLVLPLPPQRVYDTRTSGHHKIAAHSTLTLPWTQLGAGGYPSPHGVYLNATVTGATASGYLTVYPDSTSRPASSTLNFGAGKTVANSVLAHTGQEWEVEFYNGSSESIDLVLDRVGLEVAPNSENGPQGGTYSPVGPTRLLDTRNATGARQGAVAGKSELTFTAAGVQGVPADATAVVLNVAATDTKASGYLGVYGHGTTFPGNSDANWSAGQTVSDLALVSLTDGKAVVHNGSSGSADFVADVVGYYQDRGHASVEVSTPQTRVLDTRDGTGRQGLAGEVGARATVKLKVTGVNGVLPTGVTAAELNLTVQHQTKNGYITAYPDGTTRPTAASVNFRAGTTVANAAVLPVGKDGEIDFYNGSDAPVDLIVDQSGFYCTYSA</sequence>
<evidence type="ECO:0000259" key="3">
    <source>
        <dbReference type="PROSITE" id="PS50093"/>
    </source>
</evidence>
<dbReference type="Gene3D" id="2.160.20.10">
    <property type="entry name" value="Single-stranded right-handed beta-helix, Pectin lyase-like"/>
    <property type="match status" value="1"/>
</dbReference>
<dbReference type="PROSITE" id="PS50093">
    <property type="entry name" value="PKD"/>
    <property type="match status" value="1"/>
</dbReference>
<dbReference type="OrthoDB" id="226690at2"/>
<dbReference type="Pfam" id="PF00801">
    <property type="entry name" value="PKD"/>
    <property type="match status" value="1"/>
</dbReference>